<dbReference type="Pfam" id="PF07681">
    <property type="entry name" value="DoxX"/>
    <property type="match status" value="1"/>
</dbReference>
<name>A0ABQ2G423_9DEIO</name>
<dbReference type="PANTHER" id="PTHR39157:SF1">
    <property type="entry name" value="DOXX FAMILY PROTEIN"/>
    <property type="match status" value="1"/>
</dbReference>
<evidence type="ECO:0000256" key="3">
    <source>
        <dbReference type="ARBA" id="ARBA00022989"/>
    </source>
</evidence>
<feature type="transmembrane region" description="Helical" evidence="5">
    <location>
        <begin position="149"/>
        <end position="170"/>
    </location>
</feature>
<evidence type="ECO:0000256" key="1">
    <source>
        <dbReference type="ARBA" id="ARBA00004141"/>
    </source>
</evidence>
<sequence>MTILPTAPAPATLREPAISRLLFADPRLAPLWLLLRLYVGHEWLSAGWGKVTNPAGVWVGEKAGAAVTGFLNGVLVKTGGDHPDVAGWYGWFVENLALPNAVAFSYLVAYGELLVGVALILGLFTGIAAFFGGFLNANFLLAGTVSSNPLLFILATWLVLGWRVAGWWGLDRWTLPRFGVMEHPDTVRADPARRPAEPVR</sequence>
<evidence type="ECO:0000313" key="6">
    <source>
        <dbReference type="EMBL" id="GGL74470.1"/>
    </source>
</evidence>
<gene>
    <name evidence="6" type="ORF">GCM10010840_10730</name>
</gene>
<dbReference type="Proteomes" id="UP000639973">
    <property type="component" value="Unassembled WGS sequence"/>
</dbReference>
<keyword evidence="7" id="KW-1185">Reference proteome</keyword>
<comment type="subcellular location">
    <subcellularLocation>
        <location evidence="1">Membrane</location>
        <topology evidence="1">Multi-pass membrane protein</topology>
    </subcellularLocation>
</comment>
<evidence type="ECO:0000256" key="2">
    <source>
        <dbReference type="ARBA" id="ARBA00022692"/>
    </source>
</evidence>
<keyword evidence="4 5" id="KW-0472">Membrane</keyword>
<dbReference type="InterPro" id="IPR032808">
    <property type="entry name" value="DoxX"/>
</dbReference>
<keyword evidence="2 5" id="KW-0812">Transmembrane</keyword>
<evidence type="ECO:0008006" key="8">
    <source>
        <dbReference type="Google" id="ProtNLM"/>
    </source>
</evidence>
<reference evidence="7" key="1">
    <citation type="journal article" date="2019" name="Int. J. Syst. Evol. Microbiol.">
        <title>The Global Catalogue of Microorganisms (GCM) 10K type strain sequencing project: providing services to taxonomists for standard genome sequencing and annotation.</title>
        <authorList>
            <consortium name="The Broad Institute Genomics Platform"/>
            <consortium name="The Broad Institute Genome Sequencing Center for Infectious Disease"/>
            <person name="Wu L."/>
            <person name="Ma J."/>
        </authorList>
    </citation>
    <scope>NUCLEOTIDE SEQUENCE [LARGE SCALE GENOMIC DNA]</scope>
    <source>
        <strain evidence="7">JCM 15442</strain>
    </source>
</reference>
<proteinExistence type="predicted"/>
<dbReference type="EMBL" id="BMOL01000003">
    <property type="protein sequence ID" value="GGL74470.1"/>
    <property type="molecule type" value="Genomic_DNA"/>
</dbReference>
<keyword evidence="3 5" id="KW-1133">Transmembrane helix</keyword>
<organism evidence="6 7">
    <name type="scientific">Deinococcus aerolatus</name>
    <dbReference type="NCBI Taxonomy" id="522487"/>
    <lineage>
        <taxon>Bacteria</taxon>
        <taxon>Thermotogati</taxon>
        <taxon>Deinococcota</taxon>
        <taxon>Deinococci</taxon>
        <taxon>Deinococcales</taxon>
        <taxon>Deinococcaceae</taxon>
        <taxon>Deinococcus</taxon>
    </lineage>
</organism>
<feature type="transmembrane region" description="Helical" evidence="5">
    <location>
        <begin position="113"/>
        <end position="137"/>
    </location>
</feature>
<comment type="caution">
    <text evidence="6">The sequence shown here is derived from an EMBL/GenBank/DDBJ whole genome shotgun (WGS) entry which is preliminary data.</text>
</comment>
<accession>A0ABQ2G423</accession>
<dbReference type="RefSeq" id="WP_188969733.1">
    <property type="nucleotide sequence ID" value="NZ_BMOL01000003.1"/>
</dbReference>
<evidence type="ECO:0000256" key="4">
    <source>
        <dbReference type="ARBA" id="ARBA00023136"/>
    </source>
</evidence>
<protein>
    <recommendedName>
        <fullName evidence="8">DoxX family protein</fullName>
    </recommendedName>
</protein>
<evidence type="ECO:0000256" key="5">
    <source>
        <dbReference type="SAM" id="Phobius"/>
    </source>
</evidence>
<evidence type="ECO:0000313" key="7">
    <source>
        <dbReference type="Proteomes" id="UP000639973"/>
    </source>
</evidence>
<dbReference type="PANTHER" id="PTHR39157">
    <property type="entry name" value="INTEGRAL MEMBRANE PROTEIN-RELATED"/>
    <property type="match status" value="1"/>
</dbReference>